<keyword evidence="1" id="KW-0732">Signal</keyword>
<organism evidence="2 3">
    <name type="scientific">Hoylesella nanceiensis</name>
    <dbReference type="NCBI Taxonomy" id="425941"/>
    <lineage>
        <taxon>Bacteria</taxon>
        <taxon>Pseudomonadati</taxon>
        <taxon>Bacteroidota</taxon>
        <taxon>Bacteroidia</taxon>
        <taxon>Bacteroidales</taxon>
        <taxon>Prevotellaceae</taxon>
        <taxon>Hoylesella</taxon>
    </lineage>
</organism>
<reference evidence="2 3" key="1">
    <citation type="submission" date="2021-07" db="EMBL/GenBank/DDBJ databases">
        <title>Genomic diversity and antimicrobial resistance of Prevotella spp. isolated from chronic lung disease airways.</title>
        <authorList>
            <person name="Webb K.A."/>
            <person name="Olagoke O.S."/>
            <person name="Baird T."/>
            <person name="Neill J."/>
            <person name="Pham A."/>
            <person name="Wells T.J."/>
            <person name="Ramsay K.A."/>
            <person name="Bell S.C."/>
            <person name="Sarovich D.S."/>
            <person name="Price E.P."/>
        </authorList>
    </citation>
    <scope>NUCLEOTIDE SEQUENCE [LARGE SCALE GENOMIC DNA]</scope>
    <source>
        <strain evidence="2 3">SCHI0011.S.12</strain>
    </source>
</reference>
<feature type="chain" id="PRO_5047488205" description="Lipoprotein" evidence="1">
    <location>
        <begin position="21"/>
        <end position="108"/>
    </location>
</feature>
<dbReference type="RefSeq" id="WP_219480465.1">
    <property type="nucleotide sequence ID" value="NZ_JAHXCT010000003.1"/>
</dbReference>
<dbReference type="Proteomes" id="UP000788426">
    <property type="component" value="Unassembled WGS sequence"/>
</dbReference>
<evidence type="ECO:0000313" key="2">
    <source>
        <dbReference type="EMBL" id="MBW4769036.1"/>
    </source>
</evidence>
<evidence type="ECO:0000256" key="1">
    <source>
        <dbReference type="SAM" id="SignalP"/>
    </source>
</evidence>
<keyword evidence="3" id="KW-1185">Reference proteome</keyword>
<dbReference type="PROSITE" id="PS51257">
    <property type="entry name" value="PROKAR_LIPOPROTEIN"/>
    <property type="match status" value="1"/>
</dbReference>
<dbReference type="EMBL" id="JAHXCT010000003">
    <property type="protein sequence ID" value="MBW4769036.1"/>
    <property type="molecule type" value="Genomic_DNA"/>
</dbReference>
<protein>
    <recommendedName>
        <fullName evidence="4">Lipoprotein</fullName>
    </recommendedName>
</protein>
<sequence>MKIKCFISIAAAFIMLSCMASSPQQSLQSRLFGFWASSGDEITVLKIDKDSLYYVDEYPIVAIPYQFAGDSMTINYWGSTIVQHISFRKDTLVMKNQWGDVSCFVPVK</sequence>
<evidence type="ECO:0008006" key="4">
    <source>
        <dbReference type="Google" id="ProtNLM"/>
    </source>
</evidence>
<comment type="caution">
    <text evidence="2">The sequence shown here is derived from an EMBL/GenBank/DDBJ whole genome shotgun (WGS) entry which is preliminary data.</text>
</comment>
<proteinExistence type="predicted"/>
<name>A0ABS6YCV7_9BACT</name>
<feature type="signal peptide" evidence="1">
    <location>
        <begin position="1"/>
        <end position="20"/>
    </location>
</feature>
<evidence type="ECO:0000313" key="3">
    <source>
        <dbReference type="Proteomes" id="UP000788426"/>
    </source>
</evidence>
<gene>
    <name evidence="2" type="ORF">KZO38_04590</name>
</gene>
<accession>A0ABS6YCV7</accession>